<name>A0A6I9PDC7_9TELE</name>
<dbReference type="Proteomes" id="UP000504611">
    <property type="component" value="Unplaced"/>
</dbReference>
<dbReference type="GeneID" id="104959561"/>
<keyword evidence="1" id="KW-1185">Reference proteome</keyword>
<evidence type="ECO:0000313" key="2">
    <source>
        <dbReference type="RefSeq" id="XP_010785770.1"/>
    </source>
</evidence>
<organism evidence="1 2">
    <name type="scientific">Notothenia coriiceps</name>
    <name type="common">black rockcod</name>
    <dbReference type="NCBI Taxonomy" id="8208"/>
    <lineage>
        <taxon>Eukaryota</taxon>
        <taxon>Metazoa</taxon>
        <taxon>Chordata</taxon>
        <taxon>Craniata</taxon>
        <taxon>Vertebrata</taxon>
        <taxon>Euteleostomi</taxon>
        <taxon>Actinopterygii</taxon>
        <taxon>Neopterygii</taxon>
        <taxon>Teleostei</taxon>
        <taxon>Neoteleostei</taxon>
        <taxon>Acanthomorphata</taxon>
        <taxon>Eupercaria</taxon>
        <taxon>Perciformes</taxon>
        <taxon>Notothenioidei</taxon>
        <taxon>Nototheniidae</taxon>
        <taxon>Notothenia</taxon>
    </lineage>
</organism>
<dbReference type="RefSeq" id="XP_010785770.1">
    <property type="nucleotide sequence ID" value="XM_010787468.1"/>
</dbReference>
<evidence type="ECO:0000313" key="1">
    <source>
        <dbReference type="Proteomes" id="UP000504611"/>
    </source>
</evidence>
<reference evidence="2" key="1">
    <citation type="submission" date="2025-08" db="UniProtKB">
        <authorList>
            <consortium name="RefSeq"/>
        </authorList>
    </citation>
    <scope>IDENTIFICATION</scope>
    <source>
        <tissue evidence="2">Muscle</tissue>
    </source>
</reference>
<gene>
    <name evidence="2" type="primary">LOC104959561</name>
</gene>
<accession>A0A6I9PDC7</accession>
<dbReference type="KEGG" id="ncc:104959561"/>
<protein>
    <submittedName>
        <fullName evidence="2">Bromodomain-containing protein 7-like</fullName>
    </submittedName>
</protein>
<sequence>MICLLAPTTKELELAEKVTGNLAALTGQVAPCDVSSVYGIRRAMGISVPLDPPGPFIDLTTVTAEPMETDSVPIIAV</sequence>
<dbReference type="OrthoDB" id="21648at2759"/>
<dbReference type="AlphaFoldDB" id="A0A6I9PDC7"/>
<proteinExistence type="predicted"/>